<evidence type="ECO:0008006" key="3">
    <source>
        <dbReference type="Google" id="ProtNLM"/>
    </source>
</evidence>
<proteinExistence type="predicted"/>
<evidence type="ECO:0000313" key="2">
    <source>
        <dbReference type="Proteomes" id="UP001352263"/>
    </source>
</evidence>
<dbReference type="EMBL" id="JAWIIV010000036">
    <property type="protein sequence ID" value="MEC4722784.1"/>
    <property type="molecule type" value="Genomic_DNA"/>
</dbReference>
<organism evidence="1 2">
    <name type="scientific">Noviherbaspirillum album</name>
    <dbReference type="NCBI Taxonomy" id="3080276"/>
    <lineage>
        <taxon>Bacteria</taxon>
        <taxon>Pseudomonadati</taxon>
        <taxon>Pseudomonadota</taxon>
        <taxon>Betaproteobacteria</taxon>
        <taxon>Burkholderiales</taxon>
        <taxon>Oxalobacteraceae</taxon>
        <taxon>Noviherbaspirillum</taxon>
    </lineage>
</organism>
<reference evidence="1 2" key="1">
    <citation type="submission" date="2023-10" db="EMBL/GenBank/DDBJ databases">
        <title>Noviherbaspirillum sp. CPCC 100848 genome assembly.</title>
        <authorList>
            <person name="Li X.Y."/>
            <person name="Fang X.M."/>
        </authorList>
    </citation>
    <scope>NUCLEOTIDE SEQUENCE [LARGE SCALE GENOMIC DNA]</scope>
    <source>
        <strain evidence="1 2">CPCC 100848</strain>
    </source>
</reference>
<sequence>MNIVTLAAALVVVLSGCEGMSRLTDPNKITLDIDGQTISVLFRNGKWESFPDGWKSLNGVNYVTLRRQQIRAIETTSGCRVIASEYVYGTLTLQTEVECGAKK</sequence>
<dbReference type="RefSeq" id="WP_326509442.1">
    <property type="nucleotide sequence ID" value="NZ_JAWIIV010000036.1"/>
</dbReference>
<gene>
    <name evidence="1" type="ORF">RY831_26850</name>
</gene>
<protein>
    <recommendedName>
        <fullName evidence="3">Lipoprotein</fullName>
    </recommendedName>
</protein>
<keyword evidence="2" id="KW-1185">Reference proteome</keyword>
<dbReference type="Proteomes" id="UP001352263">
    <property type="component" value="Unassembled WGS sequence"/>
</dbReference>
<comment type="caution">
    <text evidence="1">The sequence shown here is derived from an EMBL/GenBank/DDBJ whole genome shotgun (WGS) entry which is preliminary data.</text>
</comment>
<evidence type="ECO:0000313" key="1">
    <source>
        <dbReference type="EMBL" id="MEC4722784.1"/>
    </source>
</evidence>
<name>A0ABU6JGJ6_9BURK</name>
<accession>A0ABU6JGJ6</accession>